<protein>
    <submittedName>
        <fullName evidence="2">Uncharacterized protein</fullName>
    </submittedName>
</protein>
<dbReference type="Proteomes" id="UP001482620">
    <property type="component" value="Unassembled WGS sequence"/>
</dbReference>
<name>A0ABV0TEK3_9TELE</name>
<dbReference type="EMBL" id="JAHRIQ010026383">
    <property type="protein sequence ID" value="MEQ2230108.1"/>
    <property type="molecule type" value="Genomic_DNA"/>
</dbReference>
<evidence type="ECO:0000256" key="1">
    <source>
        <dbReference type="SAM" id="MobiDB-lite"/>
    </source>
</evidence>
<sequence length="81" mass="9206">MKSRTDRKQMSKLHNMRGSLLNVLSLSLQSHWSFSQRGQPPFMLTQQLWSSDGSTCVLLHPSSHRRSPASMSMLKQAKPIP</sequence>
<evidence type="ECO:0000313" key="2">
    <source>
        <dbReference type="EMBL" id="MEQ2230108.1"/>
    </source>
</evidence>
<comment type="caution">
    <text evidence="2">The sequence shown here is derived from an EMBL/GenBank/DDBJ whole genome shotgun (WGS) entry which is preliminary data.</text>
</comment>
<evidence type="ECO:0000313" key="3">
    <source>
        <dbReference type="Proteomes" id="UP001482620"/>
    </source>
</evidence>
<reference evidence="2 3" key="1">
    <citation type="submission" date="2021-06" db="EMBL/GenBank/DDBJ databases">
        <authorList>
            <person name="Palmer J.M."/>
        </authorList>
    </citation>
    <scope>NUCLEOTIDE SEQUENCE [LARGE SCALE GENOMIC DNA]</scope>
    <source>
        <strain evidence="3">if_2019</strain>
        <tissue evidence="2">Muscle</tissue>
    </source>
</reference>
<accession>A0ABV0TEK3</accession>
<proteinExistence type="predicted"/>
<feature type="region of interest" description="Disordered" evidence="1">
    <location>
        <begin position="62"/>
        <end position="81"/>
    </location>
</feature>
<organism evidence="2 3">
    <name type="scientific">Ilyodon furcidens</name>
    <name type="common">goldbreast splitfin</name>
    <dbReference type="NCBI Taxonomy" id="33524"/>
    <lineage>
        <taxon>Eukaryota</taxon>
        <taxon>Metazoa</taxon>
        <taxon>Chordata</taxon>
        <taxon>Craniata</taxon>
        <taxon>Vertebrata</taxon>
        <taxon>Euteleostomi</taxon>
        <taxon>Actinopterygii</taxon>
        <taxon>Neopterygii</taxon>
        <taxon>Teleostei</taxon>
        <taxon>Neoteleostei</taxon>
        <taxon>Acanthomorphata</taxon>
        <taxon>Ovalentaria</taxon>
        <taxon>Atherinomorphae</taxon>
        <taxon>Cyprinodontiformes</taxon>
        <taxon>Goodeidae</taxon>
        <taxon>Ilyodon</taxon>
    </lineage>
</organism>
<gene>
    <name evidence="2" type="ORF">ILYODFUR_025881</name>
</gene>
<keyword evidence="3" id="KW-1185">Reference proteome</keyword>